<comment type="caution">
    <text evidence="1">The sequence shown here is derived from an EMBL/GenBank/DDBJ whole genome shotgun (WGS) entry which is preliminary data.</text>
</comment>
<evidence type="ECO:0000313" key="2">
    <source>
        <dbReference type="Proteomes" id="UP001237642"/>
    </source>
</evidence>
<dbReference type="PANTHER" id="PTHR46890">
    <property type="entry name" value="NON-LTR RETROLELEMENT REVERSE TRANSCRIPTASE-LIKE PROTEIN-RELATED"/>
    <property type="match status" value="1"/>
</dbReference>
<dbReference type="EMBL" id="JAUIZM010000007">
    <property type="protein sequence ID" value="KAK1373120.1"/>
    <property type="molecule type" value="Genomic_DNA"/>
</dbReference>
<organism evidence="1 2">
    <name type="scientific">Heracleum sosnowskyi</name>
    <dbReference type="NCBI Taxonomy" id="360622"/>
    <lineage>
        <taxon>Eukaryota</taxon>
        <taxon>Viridiplantae</taxon>
        <taxon>Streptophyta</taxon>
        <taxon>Embryophyta</taxon>
        <taxon>Tracheophyta</taxon>
        <taxon>Spermatophyta</taxon>
        <taxon>Magnoliopsida</taxon>
        <taxon>eudicotyledons</taxon>
        <taxon>Gunneridae</taxon>
        <taxon>Pentapetalae</taxon>
        <taxon>asterids</taxon>
        <taxon>campanulids</taxon>
        <taxon>Apiales</taxon>
        <taxon>Apiaceae</taxon>
        <taxon>Apioideae</taxon>
        <taxon>apioid superclade</taxon>
        <taxon>Tordylieae</taxon>
        <taxon>Tordyliinae</taxon>
        <taxon>Heracleum</taxon>
    </lineage>
</organism>
<proteinExistence type="predicted"/>
<accession>A0AAD8HW62</accession>
<keyword evidence="2" id="KW-1185">Reference proteome</keyword>
<dbReference type="AlphaFoldDB" id="A0AAD8HW62"/>
<protein>
    <recommendedName>
        <fullName evidence="3">Reverse transcriptase</fullName>
    </recommendedName>
</protein>
<evidence type="ECO:0000313" key="1">
    <source>
        <dbReference type="EMBL" id="KAK1373120.1"/>
    </source>
</evidence>
<reference evidence="1" key="1">
    <citation type="submission" date="2023-02" db="EMBL/GenBank/DDBJ databases">
        <title>Genome of toxic invasive species Heracleum sosnowskyi carries increased number of genes despite the absence of recent whole-genome duplications.</title>
        <authorList>
            <person name="Schelkunov M."/>
            <person name="Shtratnikova V."/>
            <person name="Makarenko M."/>
            <person name="Klepikova A."/>
            <person name="Omelchenko D."/>
            <person name="Novikova G."/>
            <person name="Obukhova E."/>
            <person name="Bogdanov V."/>
            <person name="Penin A."/>
            <person name="Logacheva M."/>
        </authorList>
    </citation>
    <scope>NUCLEOTIDE SEQUENCE</scope>
    <source>
        <strain evidence="1">Hsosn_3</strain>
        <tissue evidence="1">Leaf</tissue>
    </source>
</reference>
<evidence type="ECO:0008006" key="3">
    <source>
        <dbReference type="Google" id="ProtNLM"/>
    </source>
</evidence>
<name>A0AAD8HW62_9APIA</name>
<dbReference type="PANTHER" id="PTHR46890:SF48">
    <property type="entry name" value="RNA-DIRECTED DNA POLYMERASE"/>
    <property type="match status" value="1"/>
</dbReference>
<reference evidence="1" key="2">
    <citation type="submission" date="2023-05" db="EMBL/GenBank/DDBJ databases">
        <authorList>
            <person name="Schelkunov M.I."/>
        </authorList>
    </citation>
    <scope>NUCLEOTIDE SEQUENCE</scope>
    <source>
        <strain evidence="1">Hsosn_3</strain>
        <tissue evidence="1">Leaf</tissue>
    </source>
</reference>
<sequence length="346" mass="39723">MWLKWGNRNSKYFHHKAAVCRRKNEIWGLKDEVGCWQEDIQVVQNINQRYFTNIFTSSKSNSCNIDVVLNTFTPKITSSQNEMLVKRFEEEDVVKVVKEMNPTKAPGVDGLSALFYKKYWSIVCKDVIRTCLGILNEDKDTSDINEILAASIPKIKNPSNRSRLTVEDTISEAQSTFGKGRLIQDNVIIVFEGKVNPQKGLRHGDLISPFLFLFCTKAKQLRMNTKIREILQVYADVSGQVVNFHKSELFATIASLIWYTRIGHKHGRVELSSVDPVDWCHRFVNDFKEAMKKDMHKGRRDGAKWLPPEHKKLKTNVDGGTDLKNNTTIIVVIRQNEFGDVFIGKE</sequence>
<dbReference type="InterPro" id="IPR052343">
    <property type="entry name" value="Retrotransposon-Effector_Assoc"/>
</dbReference>
<gene>
    <name evidence="1" type="ORF">POM88_029313</name>
</gene>
<dbReference type="Proteomes" id="UP001237642">
    <property type="component" value="Unassembled WGS sequence"/>
</dbReference>